<keyword evidence="9 11" id="KW-0472">Membrane</keyword>
<keyword evidence="8 11" id="KW-1133">Transmembrane helix</keyword>
<comment type="function">
    <text evidence="11">Catalyzes the hydrolysis of phosphatidylinositol-4,5-bisphosphate (PtdIns-4,5-P2) to phosphatidylinositol-4-phosphate (PtdIns-4-P).</text>
</comment>
<dbReference type="InterPro" id="IPR019178">
    <property type="entry name" value="PtdIns-P2-Ptase"/>
</dbReference>
<evidence type="ECO:0000256" key="10">
    <source>
        <dbReference type="ARBA" id="ARBA00023228"/>
    </source>
</evidence>
<keyword evidence="5 11" id="KW-0812">Transmembrane</keyword>
<evidence type="ECO:0000256" key="3">
    <source>
        <dbReference type="ARBA" id="ARBA00004155"/>
    </source>
</evidence>
<dbReference type="AlphaFoldDB" id="A0A5S6QT75"/>
<keyword evidence="13" id="KW-1185">Reference proteome</keyword>
<evidence type="ECO:0000256" key="8">
    <source>
        <dbReference type="ARBA" id="ARBA00022989"/>
    </source>
</evidence>
<name>A0A5S6QT75_TRIMR</name>
<comment type="catalytic activity">
    <reaction evidence="1 11">
        <text>a 1,2-diacyl-sn-glycero-3-phospho-(1D-myo-inositol-4,5-bisphosphate) + H2O = a 1,2-diacyl-sn-glycero-3-phospho-(1D-myo-inositol-5-phosphate) + phosphate</text>
        <dbReference type="Rhea" id="RHEA:25674"/>
        <dbReference type="ChEBI" id="CHEBI:15377"/>
        <dbReference type="ChEBI" id="CHEBI:43474"/>
        <dbReference type="ChEBI" id="CHEBI:57795"/>
        <dbReference type="ChEBI" id="CHEBI:58456"/>
        <dbReference type="EC" id="3.1.3.78"/>
    </reaction>
</comment>
<evidence type="ECO:0000256" key="1">
    <source>
        <dbReference type="ARBA" id="ARBA00001261"/>
    </source>
</evidence>
<evidence type="ECO:0000256" key="2">
    <source>
        <dbReference type="ARBA" id="ARBA00004107"/>
    </source>
</evidence>
<dbReference type="STRING" id="70415.A0A5S6QT75"/>
<dbReference type="GO" id="GO:0031902">
    <property type="term" value="C:late endosome membrane"/>
    <property type="evidence" value="ECO:0007669"/>
    <property type="project" value="UniProtKB-SubCell"/>
</dbReference>
<dbReference type="GO" id="GO:0030670">
    <property type="term" value="C:phagocytic vesicle membrane"/>
    <property type="evidence" value="ECO:0007669"/>
    <property type="project" value="TreeGrafter"/>
</dbReference>
<dbReference type="WBParaSite" id="TMUE_2000010107.1">
    <property type="protein sequence ID" value="TMUE_2000010107.1"/>
    <property type="gene ID" value="WBGene00302733"/>
</dbReference>
<feature type="region of interest" description="Disordered" evidence="12">
    <location>
        <begin position="1"/>
        <end position="22"/>
    </location>
</feature>
<evidence type="ECO:0000256" key="6">
    <source>
        <dbReference type="ARBA" id="ARBA00022753"/>
    </source>
</evidence>
<reference evidence="14" key="1">
    <citation type="submission" date="2019-12" db="UniProtKB">
        <authorList>
            <consortium name="WormBaseParasite"/>
        </authorList>
    </citation>
    <scope>IDENTIFICATION</scope>
</reference>
<dbReference type="GO" id="GO:0005765">
    <property type="term" value="C:lysosomal membrane"/>
    <property type="evidence" value="ECO:0007669"/>
    <property type="project" value="UniProtKB-SubCell"/>
</dbReference>
<feature type="transmembrane region" description="Helical" evidence="11">
    <location>
        <begin position="210"/>
        <end position="233"/>
    </location>
</feature>
<dbReference type="GO" id="GO:0046856">
    <property type="term" value="P:phosphatidylinositol dephosphorylation"/>
    <property type="evidence" value="ECO:0007669"/>
    <property type="project" value="InterPro"/>
</dbReference>
<keyword evidence="7 11" id="KW-0378">Hydrolase</keyword>
<dbReference type="Pfam" id="PF09788">
    <property type="entry name" value="Tmemb_55A"/>
    <property type="match status" value="1"/>
</dbReference>
<dbReference type="EC" id="3.1.3.78" evidence="4 11"/>
<keyword evidence="10 11" id="KW-0458">Lysosome</keyword>
<feature type="transmembrane region" description="Helical" evidence="11">
    <location>
        <begin position="239"/>
        <end position="261"/>
    </location>
</feature>
<sequence>MSYMYNGEEDGEPQENTSLLSNPTESYCNWWVRHQGGQVPSDPRPASQTTESEQPQSILEGEEQPKGVLESAKQSQGVTRYVKCRVCSSPIDILGKTQQYVVKCRSCSETTPIRPPPPGKKFVRCPCNCLLMCRQASNRIACPRPDCKRVITLTAQSIGTATRAPLGTVRISCVYCNEIFMFNTLIKSLARCPHCRRLSSVNQRFVWRRALIFLILGLVFLISGIGFGAGTWYSVNSNLAIYLGWAAFFLIAAVLVIRGIYYLRLKTSKIEGPL</sequence>
<evidence type="ECO:0000256" key="4">
    <source>
        <dbReference type="ARBA" id="ARBA00012936"/>
    </source>
</evidence>
<comment type="subcellular location">
    <subcellularLocation>
        <location evidence="2 11">Late endosome membrane</location>
        <topology evidence="2 11">Multi-pass membrane protein</topology>
    </subcellularLocation>
    <subcellularLocation>
        <location evidence="3 11">Lysosome membrane</location>
        <topology evidence="3 11">Multi-pass membrane protein</topology>
    </subcellularLocation>
</comment>
<proteinExistence type="predicted"/>
<organism evidence="13 14">
    <name type="scientific">Trichuris muris</name>
    <name type="common">Mouse whipworm</name>
    <dbReference type="NCBI Taxonomy" id="70415"/>
    <lineage>
        <taxon>Eukaryota</taxon>
        <taxon>Metazoa</taxon>
        <taxon>Ecdysozoa</taxon>
        <taxon>Nematoda</taxon>
        <taxon>Enoplea</taxon>
        <taxon>Dorylaimia</taxon>
        <taxon>Trichinellida</taxon>
        <taxon>Trichuridae</taxon>
        <taxon>Trichuris</taxon>
    </lineage>
</organism>
<protein>
    <recommendedName>
        <fullName evidence="4 11">Phosphatidylinositol-4,5-bisphosphate 4-phosphatase</fullName>
        <ecNumber evidence="4 11">3.1.3.78</ecNumber>
    </recommendedName>
</protein>
<evidence type="ECO:0000313" key="13">
    <source>
        <dbReference type="Proteomes" id="UP000046395"/>
    </source>
</evidence>
<evidence type="ECO:0000256" key="7">
    <source>
        <dbReference type="ARBA" id="ARBA00022801"/>
    </source>
</evidence>
<evidence type="ECO:0000256" key="9">
    <source>
        <dbReference type="ARBA" id="ARBA00023136"/>
    </source>
</evidence>
<evidence type="ECO:0000256" key="5">
    <source>
        <dbReference type="ARBA" id="ARBA00022692"/>
    </source>
</evidence>
<dbReference type="GO" id="GO:0005886">
    <property type="term" value="C:plasma membrane"/>
    <property type="evidence" value="ECO:0007669"/>
    <property type="project" value="TreeGrafter"/>
</dbReference>
<dbReference type="PANTHER" id="PTHR21014">
    <property type="entry name" value="PHOSPHATIDYLINOSITOL-4,5-BISPHOSPHATE 4-PHOSPHATASE"/>
    <property type="match status" value="1"/>
</dbReference>
<evidence type="ECO:0000313" key="14">
    <source>
        <dbReference type="WBParaSite" id="TMUE_2000010107.1"/>
    </source>
</evidence>
<evidence type="ECO:0000256" key="12">
    <source>
        <dbReference type="SAM" id="MobiDB-lite"/>
    </source>
</evidence>
<keyword evidence="6 11" id="KW-0967">Endosome</keyword>
<feature type="region of interest" description="Disordered" evidence="12">
    <location>
        <begin position="34"/>
        <end position="72"/>
    </location>
</feature>
<evidence type="ECO:0000256" key="11">
    <source>
        <dbReference type="RuleBase" id="RU365008"/>
    </source>
</evidence>
<accession>A0A5S6QT75</accession>
<dbReference type="Proteomes" id="UP000046395">
    <property type="component" value="Unassembled WGS sequence"/>
</dbReference>
<dbReference type="PANTHER" id="PTHR21014:SF6">
    <property type="entry name" value="PHOSPHATIDYLINOSITOL-4,5-BISPHOSPHATE 4-PHOSPHATASE"/>
    <property type="match status" value="1"/>
</dbReference>
<feature type="compositionally biased region" description="Polar residues" evidence="12">
    <location>
        <begin position="46"/>
        <end position="57"/>
    </location>
</feature>
<dbReference type="GO" id="GO:0034597">
    <property type="term" value="F:phosphatidylinositol-4,5-bisphosphate 4-phosphatase activity"/>
    <property type="evidence" value="ECO:0007669"/>
    <property type="project" value="UniProtKB-EC"/>
</dbReference>